<dbReference type="FunFam" id="3.30.390.30:FF:000006">
    <property type="entry name" value="Nitrite reductase large subunit"/>
    <property type="match status" value="1"/>
</dbReference>
<dbReference type="Proteomes" id="UP000005268">
    <property type="component" value="Chromosome"/>
</dbReference>
<dbReference type="CDD" id="cd19943">
    <property type="entry name" value="NirB_Fer2_BFD-like_1"/>
    <property type="match status" value="1"/>
</dbReference>
<dbReference type="FunFam" id="3.30.413.10:FF:000010">
    <property type="entry name" value="Nitrite reductase large subunit"/>
    <property type="match status" value="1"/>
</dbReference>
<dbReference type="PANTHER" id="PTHR43809:SF1">
    <property type="entry name" value="NITRITE REDUCTASE (NADH) LARGE SUBUNIT"/>
    <property type="match status" value="1"/>
</dbReference>
<accession>I3URD2</accession>
<dbReference type="PRINTS" id="PR00397">
    <property type="entry name" value="SIROHAEM"/>
</dbReference>
<dbReference type="InterPro" id="IPR006067">
    <property type="entry name" value="NO2/SO3_Rdtase_4Fe4S_dom"/>
</dbReference>
<feature type="domain" description="Nitrite/sulphite reductase 4Fe-4S" evidence="17">
    <location>
        <begin position="643"/>
        <end position="766"/>
    </location>
</feature>
<dbReference type="PATRIC" id="fig|231023.4.peg.1139"/>
<keyword evidence="10" id="KW-0560">Oxidoreductase</keyword>
<dbReference type="InterPro" id="IPR012744">
    <property type="entry name" value="Nitri_red_NirB"/>
</dbReference>
<sequence length="856" mass="92424">MIEDRLMKATASSGQRERLVIVGNGMVGHHCVEQLVSRGALQRFEVRVFGEERQRAYDRVHLSEYFGGSCAETLALCEHDFYDANGVHLHLGEAVLEIDRERREVVTAEGRYGYDQLVLATGSYPFVPPIEGSSGNARLVYRTLDDLDGIRAAAAGARRGVVVGGGLLGLEAANALKSLGLEAHVVEFAPRLMPVQLDGEGGAALKAQIEALGVGVHLSRATQSVSAGETYRYRMNFDGGEHLETDLIVFSAGIRPQDALGRGCGLDIAARGGVVIDNHCRSSDPRIFAIGECASWNGSVFGLVAPGYSMARNLAGLLMGEAAVAFTGADMSTKLKLLGVDVGSIGDAHGATPGARSYRFIDEANSAYRRLVVDASGKHVLGAVLVGDNSYYDTLLQYAQNGIALPADPAALILPQGGGAPALGADALPDSATICSCHNVSKGAVCAAIDGGCSDLAAVKGCTKAATGCGGCAALLKQVFEHELTARGVAVDKSLCEHFAYTRQELYGLVRVEGIRTFSELLERHGKGHLGCDICKPAVGNILASCWNQPIMDPALVPLQDTNDTFMANMQKNGTYSVVPRIPGGEITPDKLIVIGQVAKKYDLYTKITGGQRIDLFGAQLHELPLIWGELIEAGFETGHAYGKSTRTVKSCVGSTWCRYGVQDSVAMALRLEDRYKGLRSPHKLKFAVSGCTRECAEAQSKDIGVIATDKGWNLYVCGNGGMRPRHAELFATDLDDETLVRLIDRVLMFYIRTADKLQRTSVWRENLEGGLDYLKQVIIDDSLGLANELEAQMQQVVDQYECEWANALNDPEKLKRFRTFVNDRRADPDVHFVREREQRRPAAPLHLIPTVEEAV</sequence>
<keyword evidence="4 16" id="KW-0004">4Fe-4S</keyword>
<comment type="cofactor">
    <cofactor evidence="16">
        <name>[4Fe-4S] cluster</name>
        <dbReference type="ChEBI" id="CHEBI:49883"/>
    </cofactor>
    <text evidence="16">Binds 1 [4Fe-4S] cluster per subunit.</text>
</comment>
<comment type="pathway">
    <text evidence="2">Nitrogen metabolism; nitrate reduction (assimilation).</text>
</comment>
<dbReference type="Gene3D" id="3.30.390.30">
    <property type="match status" value="1"/>
</dbReference>
<feature type="domain" description="FAD/NAD(P)-binding" evidence="20">
    <location>
        <begin position="18"/>
        <end position="294"/>
    </location>
</feature>
<dbReference type="InterPro" id="IPR041854">
    <property type="entry name" value="BFD-like_2Fe2S-bd_dom_sf"/>
</dbReference>
<keyword evidence="9 15" id="KW-0274">FAD</keyword>
<dbReference type="Gene3D" id="3.50.50.60">
    <property type="entry name" value="FAD/NAD(P)-binding domain"/>
    <property type="match status" value="2"/>
</dbReference>
<evidence type="ECO:0000256" key="7">
    <source>
        <dbReference type="ARBA" id="ARBA00022714"/>
    </source>
</evidence>
<dbReference type="GO" id="GO:0051537">
    <property type="term" value="F:2 iron, 2 sulfur cluster binding"/>
    <property type="evidence" value="ECO:0007669"/>
    <property type="project" value="UniProtKB-KW"/>
</dbReference>
<comment type="similarity">
    <text evidence="3">Belongs to the nitrite and sulfite reductase 4Fe-4S domain family.</text>
</comment>
<dbReference type="HOGENOM" id="CLU_003291_0_0_6"/>
<dbReference type="SUPFAM" id="SSF56014">
    <property type="entry name" value="Nitrite and sulphite reductase 4Fe-4S domain-like"/>
    <property type="match status" value="1"/>
</dbReference>
<evidence type="ECO:0000256" key="2">
    <source>
        <dbReference type="ARBA" id="ARBA00005096"/>
    </source>
</evidence>
<dbReference type="SUPFAM" id="SSF51905">
    <property type="entry name" value="FAD/NAD(P)-binding domain"/>
    <property type="match status" value="2"/>
</dbReference>
<dbReference type="Gene3D" id="1.10.10.1100">
    <property type="entry name" value="BFD-like [2Fe-2S]-binding domain"/>
    <property type="match status" value="1"/>
</dbReference>
<dbReference type="InterPro" id="IPR036136">
    <property type="entry name" value="Nit/Sulf_reduc_fer-like_dom_sf"/>
</dbReference>
<evidence type="ECO:0000256" key="12">
    <source>
        <dbReference type="ARBA" id="ARBA00023014"/>
    </source>
</evidence>
<keyword evidence="5 16" id="KW-0349">Heme</keyword>
<dbReference type="FunFam" id="3.50.50.60:FF:000033">
    <property type="entry name" value="Nitrite reductase [NAD(P)H], large subunit"/>
    <property type="match status" value="1"/>
</dbReference>
<dbReference type="PRINTS" id="PR00368">
    <property type="entry name" value="FADPNR"/>
</dbReference>
<dbReference type="Pfam" id="PF03460">
    <property type="entry name" value="NIR_SIR_ferr"/>
    <property type="match status" value="1"/>
</dbReference>
<name>I3URD2_PSEPU</name>
<dbReference type="InterPro" id="IPR017121">
    <property type="entry name" value="Nitrite_Rdtase_lsu"/>
</dbReference>
<evidence type="ECO:0000259" key="20">
    <source>
        <dbReference type="Pfam" id="PF07992"/>
    </source>
</evidence>
<keyword evidence="7" id="KW-0001">2Fe-2S</keyword>
<evidence type="ECO:0000256" key="1">
    <source>
        <dbReference type="ARBA" id="ARBA00001974"/>
    </source>
</evidence>
<dbReference type="InterPro" id="IPR036188">
    <property type="entry name" value="FAD/NAD-bd_sf"/>
</dbReference>
<dbReference type="UniPathway" id="UPA00653"/>
<dbReference type="EMBL" id="CP003588">
    <property type="protein sequence ID" value="AFK68053.1"/>
    <property type="molecule type" value="Genomic_DNA"/>
</dbReference>
<evidence type="ECO:0000259" key="21">
    <source>
        <dbReference type="Pfam" id="PF18267"/>
    </source>
</evidence>
<feature type="domain" description="Nitrite/Sulfite reductase ferredoxin-like" evidence="18">
    <location>
        <begin position="571"/>
        <end position="633"/>
    </location>
</feature>
<keyword evidence="11 16" id="KW-0408">Iron</keyword>
<dbReference type="GO" id="GO:0051539">
    <property type="term" value="F:4 iron, 4 sulfur cluster binding"/>
    <property type="evidence" value="ECO:0007669"/>
    <property type="project" value="UniProtKB-KW"/>
</dbReference>
<evidence type="ECO:0000256" key="15">
    <source>
        <dbReference type="PIRNR" id="PIRNR037149"/>
    </source>
</evidence>
<proteinExistence type="inferred from homology"/>
<dbReference type="InterPro" id="IPR023753">
    <property type="entry name" value="FAD/NAD-binding_dom"/>
</dbReference>
<dbReference type="CDD" id="cd19944">
    <property type="entry name" value="NirB_Fer2_BFD-like_2"/>
    <property type="match status" value="1"/>
</dbReference>
<keyword evidence="13 15" id="KW-0534">Nitrate assimilation</keyword>
<comment type="cofactor">
    <cofactor evidence="1 15">
        <name>FAD</name>
        <dbReference type="ChEBI" id="CHEBI:57692"/>
    </cofactor>
</comment>
<evidence type="ECO:0000256" key="11">
    <source>
        <dbReference type="ARBA" id="ARBA00023004"/>
    </source>
</evidence>
<evidence type="ECO:0000259" key="19">
    <source>
        <dbReference type="Pfam" id="PF04324"/>
    </source>
</evidence>
<dbReference type="GO" id="GO:0046872">
    <property type="term" value="F:metal ion binding"/>
    <property type="evidence" value="ECO:0007669"/>
    <property type="project" value="UniProtKB-KW"/>
</dbReference>
<dbReference type="Pfam" id="PF07992">
    <property type="entry name" value="Pyr_redox_2"/>
    <property type="match status" value="1"/>
</dbReference>
<evidence type="ECO:0000256" key="13">
    <source>
        <dbReference type="ARBA" id="ARBA00023063"/>
    </source>
</evidence>
<feature type="binding site" evidence="16">
    <location>
        <position position="692"/>
    </location>
    <ligand>
        <name>[4Fe-4S] cluster</name>
        <dbReference type="ChEBI" id="CHEBI:49883"/>
    </ligand>
</feature>
<dbReference type="InterPro" id="IPR007419">
    <property type="entry name" value="BFD-like_2Fe2S-bd_dom"/>
</dbReference>
<evidence type="ECO:0000259" key="18">
    <source>
        <dbReference type="Pfam" id="PF03460"/>
    </source>
</evidence>
<dbReference type="GO" id="GO:0020037">
    <property type="term" value="F:heme binding"/>
    <property type="evidence" value="ECO:0007669"/>
    <property type="project" value="InterPro"/>
</dbReference>
<dbReference type="NCBIfam" id="TIGR02374">
    <property type="entry name" value="nitri_red_nirB"/>
    <property type="match status" value="1"/>
</dbReference>
<feature type="binding site" evidence="16">
    <location>
        <position position="652"/>
    </location>
    <ligand>
        <name>[4Fe-4S] cluster</name>
        <dbReference type="ChEBI" id="CHEBI:49883"/>
    </ligand>
</feature>
<dbReference type="InterPro" id="IPR016156">
    <property type="entry name" value="FAD/NAD-linked_Rdtase_dimer_sf"/>
</dbReference>
<dbReference type="InterPro" id="IPR052034">
    <property type="entry name" value="NasD-like"/>
</dbReference>
<organism evidence="22 23">
    <name type="scientific">Pseudomonas putida ND6</name>
    <dbReference type="NCBI Taxonomy" id="231023"/>
    <lineage>
        <taxon>Bacteria</taxon>
        <taxon>Pseudomonadati</taxon>
        <taxon>Pseudomonadota</taxon>
        <taxon>Gammaproteobacteria</taxon>
        <taxon>Pseudomonadales</taxon>
        <taxon>Pseudomonadaceae</taxon>
        <taxon>Pseudomonas</taxon>
    </lineage>
</organism>
<dbReference type="Pfam" id="PF18267">
    <property type="entry name" value="Rubredoxin_C"/>
    <property type="match status" value="1"/>
</dbReference>
<evidence type="ECO:0000256" key="16">
    <source>
        <dbReference type="PIRSR" id="PIRSR037149-1"/>
    </source>
</evidence>
<dbReference type="KEGG" id="ppi:YSA_02371"/>
<feature type="domain" description="BFD-like [2Fe-2S]-binding" evidence="19">
    <location>
        <begin position="434"/>
        <end position="481"/>
    </location>
</feature>
<dbReference type="SUPFAM" id="SSF55124">
    <property type="entry name" value="Nitrite/Sulfite reductase N-terminal domain-like"/>
    <property type="match status" value="1"/>
</dbReference>
<comment type="cofactor">
    <cofactor evidence="16">
        <name>siroheme</name>
        <dbReference type="ChEBI" id="CHEBI:60052"/>
    </cofactor>
    <text evidence="16">Binds 1 siroheme per subunit.</text>
</comment>
<dbReference type="GO" id="GO:0042128">
    <property type="term" value="P:nitrate assimilation"/>
    <property type="evidence" value="ECO:0007669"/>
    <property type="project" value="UniProtKB-UniRule"/>
</dbReference>
<dbReference type="AlphaFoldDB" id="I3URD2"/>
<evidence type="ECO:0000256" key="9">
    <source>
        <dbReference type="ARBA" id="ARBA00022827"/>
    </source>
</evidence>
<keyword evidence="8 16" id="KW-0479">Metal-binding</keyword>
<dbReference type="InterPro" id="IPR005117">
    <property type="entry name" value="NiRdtase/SiRdtase_haem-b_fer"/>
</dbReference>
<evidence type="ECO:0000256" key="8">
    <source>
        <dbReference type="ARBA" id="ARBA00022723"/>
    </source>
</evidence>
<evidence type="ECO:0000256" key="3">
    <source>
        <dbReference type="ARBA" id="ARBA00010429"/>
    </source>
</evidence>
<evidence type="ECO:0000256" key="10">
    <source>
        <dbReference type="ARBA" id="ARBA00023002"/>
    </source>
</evidence>
<dbReference type="InterPro" id="IPR006066">
    <property type="entry name" value="NO2/SO3_Rdtase_FeS/sirohaem_BS"/>
</dbReference>
<dbReference type="FunFam" id="1.10.10.1100:FF:000002">
    <property type="entry name" value="Nitrite reductase large subunit"/>
    <property type="match status" value="1"/>
</dbReference>
<reference evidence="22 23" key="1">
    <citation type="journal article" date="2012" name="J. Bacteriol.">
        <title>Complete Genome Sequence of the Naphthalene-Degrading Pseudomonas putida Strain ND6.</title>
        <authorList>
            <person name="Li S."/>
            <person name="Zhao H."/>
            <person name="Li Y."/>
            <person name="Niu S."/>
            <person name="Cai B."/>
        </authorList>
    </citation>
    <scope>NUCLEOTIDE SEQUENCE [LARGE SCALE GENOMIC DNA]</scope>
    <source>
        <strain evidence="22 23">ND6</strain>
    </source>
</reference>
<evidence type="ECO:0000256" key="14">
    <source>
        <dbReference type="ARBA" id="ARBA00034078"/>
    </source>
</evidence>
<dbReference type="InterPro" id="IPR041575">
    <property type="entry name" value="Rubredoxin_C"/>
</dbReference>
<dbReference type="Pfam" id="PF01077">
    <property type="entry name" value="NIR_SIR"/>
    <property type="match status" value="1"/>
</dbReference>
<dbReference type="Gene3D" id="3.30.413.10">
    <property type="entry name" value="Sulfite Reductase Hemoprotein, domain 1"/>
    <property type="match status" value="1"/>
</dbReference>
<evidence type="ECO:0000256" key="4">
    <source>
        <dbReference type="ARBA" id="ARBA00022485"/>
    </source>
</evidence>
<feature type="domain" description="NADH-rubredoxin oxidoreductase C-terminal" evidence="21">
    <location>
        <begin position="332"/>
        <end position="400"/>
    </location>
</feature>
<feature type="binding site" description="axial binding residue" evidence="16">
    <location>
        <position position="696"/>
    </location>
    <ligand>
        <name>siroheme</name>
        <dbReference type="ChEBI" id="CHEBI:60052"/>
    </ligand>
    <ligandPart>
        <name>Fe</name>
        <dbReference type="ChEBI" id="CHEBI:18248"/>
    </ligandPart>
</feature>
<dbReference type="GO" id="GO:0050660">
    <property type="term" value="F:flavin adenine dinucleotide binding"/>
    <property type="evidence" value="ECO:0007669"/>
    <property type="project" value="UniProtKB-UniRule"/>
</dbReference>
<dbReference type="InterPro" id="IPR045854">
    <property type="entry name" value="NO2/SO3_Rdtase_4Fe4S_sf"/>
</dbReference>
<dbReference type="PROSITE" id="PS00365">
    <property type="entry name" value="NIR_SIR"/>
    <property type="match status" value="1"/>
</dbReference>
<keyword evidence="12 16" id="KW-0411">Iron-sulfur</keyword>
<evidence type="ECO:0000259" key="17">
    <source>
        <dbReference type="Pfam" id="PF01077"/>
    </source>
</evidence>
<evidence type="ECO:0000256" key="5">
    <source>
        <dbReference type="ARBA" id="ARBA00022617"/>
    </source>
</evidence>
<gene>
    <name evidence="22" type="ORF">YSA_02371</name>
</gene>
<evidence type="ECO:0000313" key="22">
    <source>
        <dbReference type="EMBL" id="AFK68053.1"/>
    </source>
</evidence>
<dbReference type="GO" id="GO:0098809">
    <property type="term" value="F:nitrite reductase activity"/>
    <property type="evidence" value="ECO:0007669"/>
    <property type="project" value="InterPro"/>
</dbReference>
<dbReference type="GO" id="GO:0050661">
    <property type="term" value="F:NADP binding"/>
    <property type="evidence" value="ECO:0007669"/>
    <property type="project" value="UniProtKB-UniRule"/>
</dbReference>
<comment type="cofactor">
    <cofactor evidence="14">
        <name>[2Fe-2S] cluster</name>
        <dbReference type="ChEBI" id="CHEBI:190135"/>
    </cofactor>
</comment>
<dbReference type="PIRSF" id="PIRSF037149">
    <property type="entry name" value="NirB"/>
    <property type="match status" value="1"/>
</dbReference>
<evidence type="ECO:0000256" key="6">
    <source>
        <dbReference type="ARBA" id="ARBA00022630"/>
    </source>
</evidence>
<evidence type="ECO:0000313" key="23">
    <source>
        <dbReference type="Proteomes" id="UP000005268"/>
    </source>
</evidence>
<dbReference type="PANTHER" id="PTHR43809">
    <property type="entry name" value="NITRITE REDUCTASE (NADH) LARGE SUBUNIT"/>
    <property type="match status" value="1"/>
</dbReference>
<dbReference type="Pfam" id="PF04324">
    <property type="entry name" value="Fer2_BFD"/>
    <property type="match status" value="1"/>
</dbReference>
<protein>
    <submittedName>
        <fullName evidence="22">Nitrite reductase large subunit</fullName>
    </submittedName>
</protein>
<dbReference type="NCBIfam" id="NF011565">
    <property type="entry name" value="PRK14989.1"/>
    <property type="match status" value="1"/>
</dbReference>
<dbReference type="PRINTS" id="PR00411">
    <property type="entry name" value="PNDRDTASEI"/>
</dbReference>
<feature type="binding site" evidence="16">
    <location>
        <position position="696"/>
    </location>
    <ligand>
        <name>[4Fe-4S] cluster</name>
        <dbReference type="ChEBI" id="CHEBI:49883"/>
    </ligand>
</feature>
<feature type="binding site" evidence="16">
    <location>
        <position position="658"/>
    </location>
    <ligand>
        <name>[4Fe-4S] cluster</name>
        <dbReference type="ChEBI" id="CHEBI:49883"/>
    </ligand>
</feature>
<keyword evidence="6 15" id="KW-0285">Flavoprotein</keyword>